<dbReference type="InterPro" id="IPR008145">
    <property type="entry name" value="GK/Ca_channel_bsu"/>
</dbReference>
<evidence type="ECO:0000256" key="5">
    <source>
        <dbReference type="ARBA" id="ARBA00022679"/>
    </source>
</evidence>
<sequence length="185" mass="20785">MNKVYALIGPPAAGKSSILHELAQYAIPEMVSHTTRKPRPGEEHGVHYYFVSKDDFQKTELIERVEYSGNFYGLSKAEVLDKVKLYPVSLVAVEMQGLTQLKKLLANRLESIFLMTDYDTIITRMLARGDADALINRRIEYAKSTGEFDKWQTATYVVKNTGSLEVAVRQILAITGNVTLPDKSI</sequence>
<dbReference type="Proteomes" id="UP000049855">
    <property type="component" value="Unassembled WGS sequence"/>
</dbReference>
<gene>
    <name evidence="10" type="ORF">SpAn4DRAFT_2223</name>
</gene>
<accession>A0A0U1L004</accession>
<keyword evidence="6 10" id="KW-0418">Kinase</keyword>
<dbReference type="Gene3D" id="3.40.50.300">
    <property type="entry name" value="P-loop containing nucleotide triphosphate hydrolases"/>
    <property type="match status" value="1"/>
</dbReference>
<proteinExistence type="inferred from homology"/>
<evidence type="ECO:0000256" key="8">
    <source>
        <dbReference type="ARBA" id="ARBA00048594"/>
    </source>
</evidence>
<dbReference type="FunFam" id="3.30.63.10:FF:000002">
    <property type="entry name" value="Guanylate kinase 1"/>
    <property type="match status" value="1"/>
</dbReference>
<dbReference type="EMBL" id="CTRP01000012">
    <property type="protein sequence ID" value="CQR72991.1"/>
    <property type="molecule type" value="Genomic_DNA"/>
</dbReference>
<dbReference type="EC" id="2.7.4.8" evidence="3"/>
<name>A0A0U1L004_9FIRM</name>
<protein>
    <recommendedName>
        <fullName evidence="4">Guanylate kinase</fullName>
        <ecNumber evidence="3">2.7.4.8</ecNumber>
    </recommendedName>
    <alternativeName>
        <fullName evidence="7">GMP kinase</fullName>
    </alternativeName>
</protein>
<evidence type="ECO:0000256" key="6">
    <source>
        <dbReference type="ARBA" id="ARBA00022777"/>
    </source>
</evidence>
<dbReference type="InterPro" id="IPR027417">
    <property type="entry name" value="P-loop_NTPase"/>
</dbReference>
<dbReference type="GO" id="GO:0004385">
    <property type="term" value="F:GMP kinase activity"/>
    <property type="evidence" value="ECO:0007669"/>
    <property type="project" value="UniProtKB-EC"/>
</dbReference>
<reference evidence="11" key="1">
    <citation type="submission" date="2015-03" db="EMBL/GenBank/DDBJ databases">
        <authorList>
            <person name="Nijsse Bart"/>
        </authorList>
    </citation>
    <scope>NUCLEOTIDE SEQUENCE [LARGE SCALE GENOMIC DNA]</scope>
</reference>
<dbReference type="Pfam" id="PF00625">
    <property type="entry name" value="Guanylate_kin"/>
    <property type="match status" value="1"/>
</dbReference>
<evidence type="ECO:0000256" key="7">
    <source>
        <dbReference type="ARBA" id="ARBA00030128"/>
    </source>
</evidence>
<evidence type="ECO:0000313" key="11">
    <source>
        <dbReference type="Proteomes" id="UP000049855"/>
    </source>
</evidence>
<comment type="similarity">
    <text evidence="2">Belongs to the guanylate kinase family.</text>
</comment>
<dbReference type="InterPro" id="IPR020590">
    <property type="entry name" value="Guanylate_kinase_CS"/>
</dbReference>
<evidence type="ECO:0000256" key="4">
    <source>
        <dbReference type="ARBA" id="ARBA00016296"/>
    </source>
</evidence>
<dbReference type="PROSITE" id="PS50052">
    <property type="entry name" value="GUANYLATE_KINASE_2"/>
    <property type="match status" value="1"/>
</dbReference>
<dbReference type="AlphaFoldDB" id="A0A0U1L004"/>
<comment type="catalytic activity">
    <reaction evidence="8">
        <text>GMP + ATP = GDP + ADP</text>
        <dbReference type="Rhea" id="RHEA:20780"/>
        <dbReference type="ChEBI" id="CHEBI:30616"/>
        <dbReference type="ChEBI" id="CHEBI:58115"/>
        <dbReference type="ChEBI" id="CHEBI:58189"/>
        <dbReference type="ChEBI" id="CHEBI:456216"/>
        <dbReference type="EC" id="2.7.4.8"/>
    </reaction>
</comment>
<evidence type="ECO:0000256" key="2">
    <source>
        <dbReference type="ARBA" id="ARBA00005790"/>
    </source>
</evidence>
<comment type="function">
    <text evidence="1">Essential for recycling GMP and indirectly, cGMP.</text>
</comment>
<keyword evidence="11" id="KW-1185">Reference proteome</keyword>
<evidence type="ECO:0000256" key="3">
    <source>
        <dbReference type="ARBA" id="ARBA00012961"/>
    </source>
</evidence>
<dbReference type="InterPro" id="IPR008144">
    <property type="entry name" value="Guanylate_kin-like_dom"/>
</dbReference>
<dbReference type="PROSITE" id="PS00856">
    <property type="entry name" value="GUANYLATE_KINASE_1"/>
    <property type="match status" value="1"/>
</dbReference>
<feature type="domain" description="Guanylate kinase-like" evidence="9">
    <location>
        <begin position="2"/>
        <end position="176"/>
    </location>
</feature>
<dbReference type="PANTHER" id="PTHR23117">
    <property type="entry name" value="GUANYLATE KINASE-RELATED"/>
    <property type="match status" value="1"/>
</dbReference>
<evidence type="ECO:0000313" key="10">
    <source>
        <dbReference type="EMBL" id="CQR72991.1"/>
    </source>
</evidence>
<keyword evidence="5 10" id="KW-0808">Transferase</keyword>
<dbReference type="SMART" id="SM00072">
    <property type="entry name" value="GuKc"/>
    <property type="match status" value="1"/>
</dbReference>
<evidence type="ECO:0000259" key="9">
    <source>
        <dbReference type="PROSITE" id="PS50052"/>
    </source>
</evidence>
<organism evidence="10 11">
    <name type="scientific">Sporomusa ovata</name>
    <dbReference type="NCBI Taxonomy" id="2378"/>
    <lineage>
        <taxon>Bacteria</taxon>
        <taxon>Bacillati</taxon>
        <taxon>Bacillota</taxon>
        <taxon>Negativicutes</taxon>
        <taxon>Selenomonadales</taxon>
        <taxon>Sporomusaceae</taxon>
        <taxon>Sporomusa</taxon>
    </lineage>
</organism>
<evidence type="ECO:0000256" key="1">
    <source>
        <dbReference type="ARBA" id="ARBA00003531"/>
    </source>
</evidence>
<dbReference type="SUPFAM" id="SSF52540">
    <property type="entry name" value="P-loop containing nucleoside triphosphate hydrolases"/>
    <property type="match status" value="1"/>
</dbReference>
<dbReference type="GO" id="GO:0005829">
    <property type="term" value="C:cytosol"/>
    <property type="evidence" value="ECO:0007669"/>
    <property type="project" value="TreeGrafter"/>
</dbReference>
<dbReference type="PANTHER" id="PTHR23117:SF13">
    <property type="entry name" value="GUANYLATE KINASE"/>
    <property type="match status" value="1"/>
</dbReference>
<dbReference type="CDD" id="cd00071">
    <property type="entry name" value="GMPK"/>
    <property type="match status" value="1"/>
</dbReference>
<dbReference type="RefSeq" id="WP_021167805.1">
    <property type="nucleotide sequence ID" value="NZ_CTRP01000012.1"/>
</dbReference>